<sequence length="267" mass="30114">MRGDLGEVGRLKQLLDQFSDATSLRINYHKSTAFPIHMSKDNIPACIAALGYRRDGFPQTYLGLPLSCEKLRLSAFDPYISRADRHLAGWQASFLNPMGRAVLINSVLDGQLAYLMSALILPLGVVRQIDKCRRSFLWTGEGESNGSNCLVAWDKVRSSRYQGGLGIRDLEVQNTCLLLKLLHRLHTGIQSSWANWIREHVCLANLEGDIQGNHWELMREMLPLYQAITTVELGDGKSTAFWHDVWTGEESIAERFPALYSHCKLPN</sequence>
<gene>
    <name evidence="1" type="ORF">PVAP13_9KG365832</name>
</gene>
<proteinExistence type="predicted"/>
<dbReference type="EMBL" id="CM029053">
    <property type="protein sequence ID" value="KAG2550991.1"/>
    <property type="molecule type" value="Genomic_DNA"/>
</dbReference>
<reference evidence="1" key="1">
    <citation type="submission" date="2020-05" db="EMBL/GenBank/DDBJ databases">
        <title>WGS assembly of Panicum virgatum.</title>
        <authorList>
            <person name="Lovell J.T."/>
            <person name="Jenkins J."/>
            <person name="Shu S."/>
            <person name="Juenger T.E."/>
            <person name="Schmutz J."/>
        </authorList>
    </citation>
    <scope>NUCLEOTIDE SEQUENCE</scope>
    <source>
        <strain evidence="1">AP13</strain>
    </source>
</reference>
<accession>A0A8T0NM13</accession>
<keyword evidence="2" id="KW-1185">Reference proteome</keyword>
<dbReference type="PANTHER" id="PTHR33116:SF78">
    <property type="entry name" value="OS12G0587133 PROTEIN"/>
    <property type="match status" value="1"/>
</dbReference>
<dbReference type="Proteomes" id="UP000823388">
    <property type="component" value="Chromosome 9K"/>
</dbReference>
<protein>
    <submittedName>
        <fullName evidence="1">Uncharacterized protein</fullName>
    </submittedName>
</protein>
<dbReference type="PANTHER" id="PTHR33116">
    <property type="entry name" value="REVERSE TRANSCRIPTASE ZINC-BINDING DOMAIN-CONTAINING PROTEIN-RELATED-RELATED"/>
    <property type="match status" value="1"/>
</dbReference>
<dbReference type="AlphaFoldDB" id="A0A8T0NM13"/>
<comment type="caution">
    <text evidence="1">The sequence shown here is derived from an EMBL/GenBank/DDBJ whole genome shotgun (WGS) entry which is preliminary data.</text>
</comment>
<organism evidence="1 2">
    <name type="scientific">Panicum virgatum</name>
    <name type="common">Blackwell switchgrass</name>
    <dbReference type="NCBI Taxonomy" id="38727"/>
    <lineage>
        <taxon>Eukaryota</taxon>
        <taxon>Viridiplantae</taxon>
        <taxon>Streptophyta</taxon>
        <taxon>Embryophyta</taxon>
        <taxon>Tracheophyta</taxon>
        <taxon>Spermatophyta</taxon>
        <taxon>Magnoliopsida</taxon>
        <taxon>Liliopsida</taxon>
        <taxon>Poales</taxon>
        <taxon>Poaceae</taxon>
        <taxon>PACMAD clade</taxon>
        <taxon>Panicoideae</taxon>
        <taxon>Panicodae</taxon>
        <taxon>Paniceae</taxon>
        <taxon>Panicinae</taxon>
        <taxon>Panicum</taxon>
        <taxon>Panicum sect. Hiantes</taxon>
    </lineage>
</organism>
<name>A0A8T0NM13_PANVG</name>
<evidence type="ECO:0000313" key="2">
    <source>
        <dbReference type="Proteomes" id="UP000823388"/>
    </source>
</evidence>
<evidence type="ECO:0000313" key="1">
    <source>
        <dbReference type="EMBL" id="KAG2550991.1"/>
    </source>
</evidence>